<dbReference type="InterPro" id="IPR011047">
    <property type="entry name" value="Quinoprotein_ADH-like_sf"/>
</dbReference>
<dbReference type="InterPro" id="IPR051973">
    <property type="entry name" value="tRNA_Anticodon_Mtase-Reg"/>
</dbReference>
<protein>
    <submittedName>
        <fullName evidence="9">Uncharacterized protein</fullName>
    </submittedName>
</protein>
<dbReference type="PROSITE" id="PS50082">
    <property type="entry name" value="WD_REPEATS_2"/>
    <property type="match status" value="1"/>
</dbReference>
<dbReference type="InterPro" id="IPR001680">
    <property type="entry name" value="WD40_rpt"/>
</dbReference>
<evidence type="ECO:0000256" key="5">
    <source>
        <dbReference type="ARBA" id="ARBA00022737"/>
    </source>
</evidence>
<keyword evidence="2" id="KW-0963">Cytoplasm</keyword>
<organism evidence="9 10">
    <name type="scientific">Pycnococcus provasolii</name>
    <dbReference type="NCBI Taxonomy" id="41880"/>
    <lineage>
        <taxon>Eukaryota</taxon>
        <taxon>Viridiplantae</taxon>
        <taxon>Chlorophyta</taxon>
        <taxon>Pseudoscourfieldiophyceae</taxon>
        <taxon>Pseudoscourfieldiales</taxon>
        <taxon>Pycnococcaceae</taxon>
        <taxon>Pycnococcus</taxon>
    </lineage>
</organism>
<accession>A0A830HE39</accession>
<dbReference type="Pfam" id="PF00400">
    <property type="entry name" value="WD40"/>
    <property type="match status" value="1"/>
</dbReference>
<dbReference type="Proteomes" id="UP000660262">
    <property type="component" value="Unassembled WGS sequence"/>
</dbReference>
<evidence type="ECO:0000313" key="10">
    <source>
        <dbReference type="Proteomes" id="UP000660262"/>
    </source>
</evidence>
<keyword evidence="3 7" id="KW-0853">WD repeat</keyword>
<dbReference type="InterPro" id="IPR036322">
    <property type="entry name" value="WD40_repeat_dom_sf"/>
</dbReference>
<name>A0A830HE39_9CHLO</name>
<gene>
    <name evidence="9" type="ORF">PPROV_000371400</name>
</gene>
<dbReference type="Gene3D" id="2.130.10.10">
    <property type="entry name" value="YVTN repeat-like/Quinoprotein amine dehydrogenase"/>
    <property type="match status" value="3"/>
</dbReference>
<evidence type="ECO:0000256" key="6">
    <source>
        <dbReference type="ARBA" id="ARBA00038255"/>
    </source>
</evidence>
<feature type="compositionally biased region" description="Basic residues" evidence="8">
    <location>
        <begin position="371"/>
        <end position="384"/>
    </location>
</feature>
<dbReference type="PANTHER" id="PTHR14344:SF3">
    <property type="entry name" value="WD REPEAT-CONTAINING PROTEIN 6"/>
    <property type="match status" value="1"/>
</dbReference>
<evidence type="ECO:0000313" key="9">
    <source>
        <dbReference type="EMBL" id="GHP04962.1"/>
    </source>
</evidence>
<evidence type="ECO:0000256" key="4">
    <source>
        <dbReference type="ARBA" id="ARBA00022694"/>
    </source>
</evidence>
<keyword evidence="10" id="KW-1185">Reference proteome</keyword>
<reference evidence="9" key="1">
    <citation type="submission" date="2020-10" db="EMBL/GenBank/DDBJ databases">
        <title>Unveiling of a novel bifunctional photoreceptor, Dualchrome1, isolated from a cosmopolitan green alga.</title>
        <authorList>
            <person name="Suzuki S."/>
            <person name="Kawachi M."/>
        </authorList>
    </citation>
    <scope>NUCLEOTIDE SEQUENCE</scope>
    <source>
        <strain evidence="9">NIES 2893</strain>
    </source>
</reference>
<evidence type="ECO:0000256" key="2">
    <source>
        <dbReference type="ARBA" id="ARBA00022490"/>
    </source>
</evidence>
<sequence length="1160" mass="123119">MPLARLGSLVEATAVALAPLEGETLDDGKGVLLVAANGATVRFFTTRACTSDAHVVTRGDVKRIRLQGVARVHGLRVRKVKSDGETKAFVLAYGAREAHVVCYRGNHQEPTVETRVAPTRHWILAGAWYDEEGRFVLGTADNSVSLWHGETAIWQVKGEQPSFALYAMDLRVHASTRLVDVVVGTAFGDVAVWRVAERTAEPESMRWRAHAGAIMKVRWADDCEDVFATASDDRTACLWCGVPSSSSKPPRAHVRLVGFGARVWDCAVLRDASGFGIAACGEDGTCRMAWQTSEKDDDRDDDGSDCEVEGYALTPLPCHVGYSGAWRLDVLTNLQLVATAGADGGVKLWNLTRRGDLPPLAPPLGKARVRQHRNSKRRRAKLRRGSGAENTADEIVKEDVDSVPRLAPGIAPVTTNGQSITAFRWRTPAVVAELSSREFVRCVAFDGTGLRVVVGTQHGGIFVLTKNDGAQWNVVGLRKADGRRVMNLACMGNYALAATDNGTVEAWDLDEYSHGENASPAFEWRAADAPEDAASPEGPGAGRLVDFALANGVTASLSVNGEFAYASTADSWVVCWKVDVAACCATRAGAGKLDPGSIATAAVRLPRWLVAGNAEGDIFVFAHNNVSHDVSWPRAHKLCTAHNLEVSRLEASYGESFSSYGVDGRVCTWTLGDGSMPPRMSHERAFPMHLFGGERAFGASKSQQHDYMVGYTRDCFAVLDAACAITCRHVLVGSHKRAWAYSAHPSPCFACFDARADELRVACWNEDDSCAPASDVQPLAKATDGWEMNAVSVLHDGAGGAFAVLASEGGAIASVALPAQCDMSTAHILSERRWGRLAASSAATHVSSALVADGAWYVVVVGSRGTLAAWRSASVGGTEAHAPPAERLALWDEAIASALAPEATPRHLSVAILPPHGRAADDARWRVAVGTSNGSVRMFAAPRPDGGGEARFDRLSDLRSTSATGVAWGIAAVPCLDERVHAVVAASTDGGVMAWRVDGTPSSPVTEIAKIHRGAALSASAAALSSNDNDLFAVATGGDDERVVILVMRLPQSEQGAPVLLARLNLSTDGLGGASHAGSVRGISLCADASRGALAASAGLDGYVRLWRLRRRGDAWDVETLSCMRTDVVEANAISLSHTSGAAYHAVVAGKGIEAFLYYD</sequence>
<dbReference type="GO" id="GO:0005737">
    <property type="term" value="C:cytoplasm"/>
    <property type="evidence" value="ECO:0007669"/>
    <property type="project" value="UniProtKB-SubCell"/>
</dbReference>
<feature type="repeat" description="WD" evidence="7">
    <location>
        <begin position="207"/>
        <end position="239"/>
    </location>
</feature>
<dbReference type="SUPFAM" id="SSF50998">
    <property type="entry name" value="Quinoprotein alcohol dehydrogenase-like"/>
    <property type="match status" value="2"/>
</dbReference>
<dbReference type="AlphaFoldDB" id="A0A830HE39"/>
<dbReference type="EMBL" id="BNJQ01000009">
    <property type="protein sequence ID" value="GHP04962.1"/>
    <property type="molecule type" value="Genomic_DNA"/>
</dbReference>
<evidence type="ECO:0000256" key="3">
    <source>
        <dbReference type="ARBA" id="ARBA00022574"/>
    </source>
</evidence>
<dbReference type="OrthoDB" id="568500at2759"/>
<dbReference type="GO" id="GO:0030488">
    <property type="term" value="P:tRNA methylation"/>
    <property type="evidence" value="ECO:0007669"/>
    <property type="project" value="TreeGrafter"/>
</dbReference>
<evidence type="ECO:0000256" key="8">
    <source>
        <dbReference type="SAM" id="MobiDB-lite"/>
    </source>
</evidence>
<dbReference type="PANTHER" id="PTHR14344">
    <property type="entry name" value="WD REPEAT PROTEIN"/>
    <property type="match status" value="1"/>
</dbReference>
<dbReference type="SMART" id="SM00320">
    <property type="entry name" value="WD40"/>
    <property type="match status" value="7"/>
</dbReference>
<keyword evidence="4" id="KW-0819">tRNA processing</keyword>
<comment type="subcellular location">
    <subcellularLocation>
        <location evidence="1">Cytoplasm</location>
    </subcellularLocation>
</comment>
<dbReference type="SUPFAM" id="SSF50978">
    <property type="entry name" value="WD40 repeat-like"/>
    <property type="match status" value="1"/>
</dbReference>
<proteinExistence type="inferred from homology"/>
<dbReference type="InterPro" id="IPR015943">
    <property type="entry name" value="WD40/YVTN_repeat-like_dom_sf"/>
</dbReference>
<evidence type="ECO:0000256" key="7">
    <source>
        <dbReference type="PROSITE-ProRule" id="PRU00221"/>
    </source>
</evidence>
<evidence type="ECO:0000256" key="1">
    <source>
        <dbReference type="ARBA" id="ARBA00004496"/>
    </source>
</evidence>
<comment type="caution">
    <text evidence="9">The sequence shown here is derived from an EMBL/GenBank/DDBJ whole genome shotgun (WGS) entry which is preliminary data.</text>
</comment>
<keyword evidence="5" id="KW-0677">Repeat</keyword>
<comment type="similarity">
    <text evidence="6">Belongs to the WD repeat WDR6 family.</text>
</comment>
<feature type="region of interest" description="Disordered" evidence="8">
    <location>
        <begin position="371"/>
        <end position="391"/>
    </location>
</feature>
<dbReference type="SUPFAM" id="SSF82171">
    <property type="entry name" value="DPP6 N-terminal domain-like"/>
    <property type="match status" value="1"/>
</dbReference>